<proteinExistence type="inferred from homology"/>
<dbReference type="RefSeq" id="WP_171089629.1">
    <property type="nucleotide sequence ID" value="NZ_CP053069.1"/>
</dbReference>
<evidence type="ECO:0000259" key="13">
    <source>
        <dbReference type="Pfam" id="PF00725"/>
    </source>
</evidence>
<keyword evidence="8" id="KW-0520">NAD</keyword>
<accession>A0A6M4GR32</accession>
<evidence type="ECO:0000313" key="16">
    <source>
        <dbReference type="Proteomes" id="UP000501534"/>
    </source>
</evidence>
<evidence type="ECO:0000256" key="6">
    <source>
        <dbReference type="ARBA" id="ARBA00022963"/>
    </source>
</evidence>
<evidence type="ECO:0000256" key="8">
    <source>
        <dbReference type="ARBA" id="ARBA00023027"/>
    </source>
</evidence>
<dbReference type="UniPathway" id="UPA00659"/>
<dbReference type="Pfam" id="PF00725">
    <property type="entry name" value="3HCDH"/>
    <property type="match status" value="1"/>
</dbReference>
<protein>
    <recommendedName>
        <fullName evidence="4">enoyl-CoA hydratase</fullName>
        <ecNumber evidence="4">4.2.1.17</ecNumber>
    </recommendedName>
</protein>
<dbReference type="InterPro" id="IPR006108">
    <property type="entry name" value="3HC_DH_C"/>
</dbReference>
<evidence type="ECO:0000313" key="15">
    <source>
        <dbReference type="EMBL" id="QJR09701.1"/>
    </source>
</evidence>
<evidence type="ECO:0000256" key="2">
    <source>
        <dbReference type="ARBA" id="ARBA00007005"/>
    </source>
</evidence>
<evidence type="ECO:0000256" key="5">
    <source>
        <dbReference type="ARBA" id="ARBA00022832"/>
    </source>
</evidence>
<evidence type="ECO:0000256" key="4">
    <source>
        <dbReference type="ARBA" id="ARBA00012076"/>
    </source>
</evidence>
<name>A0A6M4GR32_9PROT</name>
<evidence type="ECO:0000256" key="3">
    <source>
        <dbReference type="ARBA" id="ARBA00008750"/>
    </source>
</evidence>
<dbReference type="InterPro" id="IPR001753">
    <property type="entry name" value="Enoyl-CoA_hydra/iso"/>
</dbReference>
<comment type="catalytic activity">
    <reaction evidence="12">
        <text>a (3S)-3-hydroxyacyl-CoA + NAD(+) = a 3-oxoacyl-CoA + NADH + H(+)</text>
        <dbReference type="Rhea" id="RHEA:22432"/>
        <dbReference type="ChEBI" id="CHEBI:15378"/>
        <dbReference type="ChEBI" id="CHEBI:57318"/>
        <dbReference type="ChEBI" id="CHEBI:57540"/>
        <dbReference type="ChEBI" id="CHEBI:57945"/>
        <dbReference type="ChEBI" id="CHEBI:90726"/>
        <dbReference type="EC" id="1.1.1.35"/>
    </reaction>
</comment>
<dbReference type="InterPro" id="IPR029045">
    <property type="entry name" value="ClpP/crotonase-like_dom_sf"/>
</dbReference>
<dbReference type="GO" id="GO:0004300">
    <property type="term" value="F:enoyl-CoA hydratase activity"/>
    <property type="evidence" value="ECO:0007669"/>
    <property type="project" value="UniProtKB-EC"/>
</dbReference>
<evidence type="ECO:0000259" key="14">
    <source>
        <dbReference type="Pfam" id="PF02737"/>
    </source>
</evidence>
<keyword evidence="7" id="KW-0560">Oxidoreductase</keyword>
<dbReference type="EC" id="4.2.1.17" evidence="4"/>
<dbReference type="InterPro" id="IPR036291">
    <property type="entry name" value="NAD(P)-bd_dom_sf"/>
</dbReference>
<dbReference type="GO" id="GO:0070403">
    <property type="term" value="F:NAD+ binding"/>
    <property type="evidence" value="ECO:0007669"/>
    <property type="project" value="InterPro"/>
</dbReference>
<comment type="similarity">
    <text evidence="2">In the central section; belongs to the 3-hydroxyacyl-CoA dehydrogenase family.</text>
</comment>
<dbReference type="GO" id="GO:0016509">
    <property type="term" value="F:long-chain (3S)-3-hydroxyacyl-CoA dehydrogenase (NAD+) activity"/>
    <property type="evidence" value="ECO:0007669"/>
    <property type="project" value="TreeGrafter"/>
</dbReference>
<dbReference type="Pfam" id="PF02737">
    <property type="entry name" value="3HCDH_N"/>
    <property type="match status" value="1"/>
</dbReference>
<dbReference type="AlphaFoldDB" id="A0A6M4GR32"/>
<dbReference type="GO" id="GO:0006635">
    <property type="term" value="P:fatty acid beta-oxidation"/>
    <property type="evidence" value="ECO:0007669"/>
    <property type="project" value="UniProtKB-UniPathway"/>
</dbReference>
<dbReference type="Gene3D" id="3.40.50.720">
    <property type="entry name" value="NAD(P)-binding Rossmann-like Domain"/>
    <property type="match status" value="1"/>
</dbReference>
<evidence type="ECO:0000256" key="1">
    <source>
        <dbReference type="ARBA" id="ARBA00005005"/>
    </source>
</evidence>
<keyword evidence="5" id="KW-0276">Fatty acid metabolism</keyword>
<dbReference type="InterPro" id="IPR050136">
    <property type="entry name" value="FA_oxidation_alpha_subunit"/>
</dbReference>
<organism evidence="15 16">
    <name type="scientific">Usitatibacter rugosus</name>
    <dbReference type="NCBI Taxonomy" id="2732067"/>
    <lineage>
        <taxon>Bacteria</taxon>
        <taxon>Pseudomonadati</taxon>
        <taxon>Pseudomonadota</taxon>
        <taxon>Betaproteobacteria</taxon>
        <taxon>Nitrosomonadales</taxon>
        <taxon>Usitatibacteraceae</taxon>
        <taxon>Usitatibacter</taxon>
    </lineage>
</organism>
<keyword evidence="10" id="KW-0456">Lyase</keyword>
<dbReference type="InterPro" id="IPR006180">
    <property type="entry name" value="3-OHacyl-CoA_DH_CS"/>
</dbReference>
<dbReference type="KEGG" id="uru:DSM104443_00751"/>
<evidence type="ECO:0000256" key="9">
    <source>
        <dbReference type="ARBA" id="ARBA00023098"/>
    </source>
</evidence>
<comment type="pathway">
    <text evidence="1">Lipid metabolism; fatty acid beta-oxidation.</text>
</comment>
<dbReference type="SUPFAM" id="SSF51735">
    <property type="entry name" value="NAD(P)-binding Rossmann-fold domains"/>
    <property type="match status" value="1"/>
</dbReference>
<gene>
    <name evidence="15" type="primary">fadJ</name>
    <name evidence="15" type="ORF">DSM104443_00751</name>
</gene>
<dbReference type="PANTHER" id="PTHR43612">
    <property type="entry name" value="TRIFUNCTIONAL ENZYME SUBUNIT ALPHA"/>
    <property type="match status" value="1"/>
</dbReference>
<dbReference type="SUPFAM" id="SSF52096">
    <property type="entry name" value="ClpP/crotonase"/>
    <property type="match status" value="1"/>
</dbReference>
<feature type="domain" description="3-hydroxyacyl-CoA dehydrogenase NAD binding" evidence="14">
    <location>
        <begin position="307"/>
        <end position="478"/>
    </location>
</feature>
<feature type="domain" description="3-hydroxyacyl-CoA dehydrogenase C-terminal" evidence="13">
    <location>
        <begin position="482"/>
        <end position="572"/>
    </location>
</feature>
<keyword evidence="11" id="KW-0511">Multifunctional enzyme</keyword>
<dbReference type="SUPFAM" id="SSF48179">
    <property type="entry name" value="6-phosphogluconate dehydrogenase C-terminal domain-like"/>
    <property type="match status" value="2"/>
</dbReference>
<evidence type="ECO:0000256" key="11">
    <source>
        <dbReference type="ARBA" id="ARBA00023268"/>
    </source>
</evidence>
<dbReference type="CDD" id="cd06558">
    <property type="entry name" value="crotonase-like"/>
    <property type="match status" value="1"/>
</dbReference>
<keyword evidence="16" id="KW-1185">Reference proteome</keyword>
<keyword evidence="6" id="KW-0442">Lipid degradation</keyword>
<dbReference type="Proteomes" id="UP000501534">
    <property type="component" value="Chromosome"/>
</dbReference>
<dbReference type="Gene3D" id="3.90.226.10">
    <property type="entry name" value="2-enoyl-CoA Hydratase, Chain A, domain 1"/>
    <property type="match status" value="1"/>
</dbReference>
<dbReference type="PANTHER" id="PTHR43612:SF3">
    <property type="entry name" value="TRIFUNCTIONAL ENZYME SUBUNIT ALPHA, MITOCHONDRIAL"/>
    <property type="match status" value="1"/>
</dbReference>
<evidence type="ECO:0000256" key="10">
    <source>
        <dbReference type="ARBA" id="ARBA00023239"/>
    </source>
</evidence>
<dbReference type="InterPro" id="IPR006176">
    <property type="entry name" value="3-OHacyl-CoA_DH_NAD-bd"/>
</dbReference>
<dbReference type="Pfam" id="PF00378">
    <property type="entry name" value="ECH_1"/>
    <property type="match status" value="1"/>
</dbReference>
<dbReference type="PROSITE" id="PS00067">
    <property type="entry name" value="3HCDH"/>
    <property type="match status" value="1"/>
</dbReference>
<dbReference type="Gene3D" id="1.10.1040.50">
    <property type="match status" value="1"/>
</dbReference>
<dbReference type="InterPro" id="IPR008927">
    <property type="entry name" value="6-PGluconate_DH-like_C_sf"/>
</dbReference>
<reference evidence="15 16" key="1">
    <citation type="submission" date="2020-04" db="EMBL/GenBank/DDBJ databases">
        <title>Usitatibacter rugosus gen. nov., sp. nov. and Usitatibacter palustris sp. nov., novel members of Usitatibacteraceae fam. nov. within the order Nitrosomonadales isolated from soil.</title>
        <authorList>
            <person name="Huber K.J."/>
            <person name="Neumann-Schaal M."/>
            <person name="Geppert A."/>
            <person name="Luckner M."/>
            <person name="Wanner G."/>
            <person name="Overmann J."/>
        </authorList>
    </citation>
    <scope>NUCLEOTIDE SEQUENCE [LARGE SCALE GENOMIC DNA]</scope>
    <source>
        <strain evidence="15 16">0125_3</strain>
    </source>
</reference>
<comment type="similarity">
    <text evidence="3">In the N-terminal section; belongs to the enoyl-CoA hydratase/isomerase family.</text>
</comment>
<evidence type="ECO:0000256" key="7">
    <source>
        <dbReference type="ARBA" id="ARBA00023002"/>
    </source>
</evidence>
<evidence type="ECO:0000256" key="12">
    <source>
        <dbReference type="ARBA" id="ARBA00049556"/>
    </source>
</evidence>
<dbReference type="EMBL" id="CP053069">
    <property type="protein sequence ID" value="QJR09701.1"/>
    <property type="molecule type" value="Genomic_DNA"/>
</dbReference>
<sequence length="672" mass="73281">MQLTHWKLDVDADNLAWLWFDRADSATNTFSTEALLELRKMCEHLRSMAPKGLAILSAKENGFAAGADIDEFTRLKDAEEAQRFLVLGNEVFDQVEALPFPTLAMIHGFCMGGGTELALACKYRIADDGPKTKMALPEVMIGIVPGWGGAKRMPRLIGAAAALDLMLTGRGVDGRKAKKLGLVDAVTPKRHFPNAVRQFLLAPPSVHKPAFMAAVTDWPGVRNLVAKMSLKEVAKKARRDHYPAPYAIVELWRDFGGDVRNVPREHPASMQSLFKHPTTANLIRLFKLQDRLKALGKSDLPPIRHLHVIGAGAMGGDIAAWASLRGVTVTLQDLAPERIAPAIKRAHELYTKRLKLPHLIQAAMDRLIPDVAGSGVAKADLIIEAIVENAEVKKKLFAQVEPKMKAGAILASNTSSIPLQELFDALKRPERLVGLHFFNPVAQMMLVEIVESPRTPQHVMLAGQAFAKQIDKLPLPCKSAPGFLVNRVLTPYLNEAMLMVDEGIPPETIDAAAKDFGMPMGPIELADMVGLDVGWAVGQELAKPGAIVPKKLKALVDGKRFGKKSGEGFYKWVNGKPVKSSPGPGSVDLKALADRMVLPMLNEAVACVREKIVADADLCDAGIVFGTGFAPHRGGPIQYIRQRGKPELLAILEELRKHHGERFTADAGWQLI</sequence>
<keyword evidence="9" id="KW-0443">Lipid metabolism</keyword>